<dbReference type="AlphaFoldDB" id="A0A1I3NHA2"/>
<evidence type="ECO:0000313" key="3">
    <source>
        <dbReference type="EMBL" id="SFJ08559.1"/>
    </source>
</evidence>
<name>A0A1I3NHA2_9RHOB</name>
<dbReference type="Proteomes" id="UP000199630">
    <property type="component" value="Unassembled WGS sequence"/>
</dbReference>
<keyword evidence="4" id="KW-1185">Reference proteome</keyword>
<dbReference type="Gene3D" id="3.30.1370.140">
    <property type="entry name" value="HupH hydrogenase expression protein, C-terminal domain"/>
    <property type="match status" value="2"/>
</dbReference>
<dbReference type="OrthoDB" id="6560677at2"/>
<sequence length="277" mass="30355">MVNNFQLPPMGFGPGSQPVEDGELEYMEMPQDMRTYSMHSPEVELSEDLRPALTLLAGLSQACAHAAETGTNARFDLSELDAKNRALIAETMGEGEVAMRIHGIPAVAVQESVFAGVWLLKSADEDVIEVGAVPQLAQDRAFEPRRPARMHKAERPLGVVNAPPLLVELEDKSKGFKPGDESHVINLTLLPHTEPDLDWLDAALGQGATDILSRGYGNCRVSATALNHVWRVQFFNSMDTLILDTFEVTDMPEVALAAQEDLADSSERIREVLEAIR</sequence>
<feature type="domain" description="HupH hydrogenase expression protein C-terminal" evidence="2">
    <location>
        <begin position="52"/>
        <end position="138"/>
    </location>
</feature>
<proteinExistence type="inferred from homology"/>
<organism evidence="3 4">
    <name type="scientific">Celeribacter neptunius</name>
    <dbReference type="NCBI Taxonomy" id="588602"/>
    <lineage>
        <taxon>Bacteria</taxon>
        <taxon>Pseudomonadati</taxon>
        <taxon>Pseudomonadota</taxon>
        <taxon>Alphaproteobacteria</taxon>
        <taxon>Rhodobacterales</taxon>
        <taxon>Roseobacteraceae</taxon>
        <taxon>Celeribacter</taxon>
    </lineage>
</organism>
<evidence type="ECO:0000256" key="1">
    <source>
        <dbReference type="ARBA" id="ARBA00010832"/>
    </source>
</evidence>
<feature type="domain" description="HupH hydrogenase expression protein C-terminal" evidence="2">
    <location>
        <begin position="159"/>
        <end position="276"/>
    </location>
</feature>
<dbReference type="STRING" id="588602.SAMN04487991_1367"/>
<dbReference type="InterPro" id="IPR006894">
    <property type="entry name" value="HupH_Hydgase_express_prot_C"/>
</dbReference>
<gene>
    <name evidence="3" type="ORF">SAMN04487991_1367</name>
</gene>
<dbReference type="EMBL" id="FORH01000002">
    <property type="protein sequence ID" value="SFJ08559.1"/>
    <property type="molecule type" value="Genomic_DNA"/>
</dbReference>
<dbReference type="InterPro" id="IPR038527">
    <property type="entry name" value="HupH_C_sf"/>
</dbReference>
<accession>A0A1I3NHA2</accession>
<comment type="similarity">
    <text evidence="1">Belongs to the HupH/HyaF family.</text>
</comment>
<dbReference type="RefSeq" id="WP_090059399.1">
    <property type="nucleotide sequence ID" value="NZ_FORH01000002.1"/>
</dbReference>
<dbReference type="Pfam" id="PF04809">
    <property type="entry name" value="HupH_C"/>
    <property type="match status" value="2"/>
</dbReference>
<evidence type="ECO:0000259" key="2">
    <source>
        <dbReference type="Pfam" id="PF04809"/>
    </source>
</evidence>
<reference evidence="4" key="1">
    <citation type="submission" date="2016-10" db="EMBL/GenBank/DDBJ databases">
        <authorList>
            <person name="Varghese N."/>
            <person name="Submissions S."/>
        </authorList>
    </citation>
    <scope>NUCLEOTIDE SEQUENCE [LARGE SCALE GENOMIC DNA]</scope>
    <source>
        <strain evidence="4">DSM 26471</strain>
    </source>
</reference>
<protein>
    <submittedName>
        <fullName evidence="3">Hydrogenase-1 operon protein HyaF</fullName>
    </submittedName>
</protein>
<evidence type="ECO:0000313" key="4">
    <source>
        <dbReference type="Proteomes" id="UP000199630"/>
    </source>
</evidence>